<evidence type="ECO:0000313" key="3">
    <source>
        <dbReference type="Proteomes" id="UP001143400"/>
    </source>
</evidence>
<feature type="transmembrane region" description="Helical" evidence="1">
    <location>
        <begin position="79"/>
        <end position="99"/>
    </location>
</feature>
<reference evidence="2" key="2">
    <citation type="submission" date="2023-01" db="EMBL/GenBank/DDBJ databases">
        <authorList>
            <person name="Sun Q."/>
            <person name="Evtushenko L."/>
        </authorList>
    </citation>
    <scope>NUCLEOTIDE SEQUENCE</scope>
    <source>
        <strain evidence="2">VKM B-1606</strain>
    </source>
</reference>
<keyword evidence="1" id="KW-0472">Membrane</keyword>
<protein>
    <submittedName>
        <fullName evidence="2">Uncharacterized protein</fullName>
    </submittedName>
</protein>
<dbReference type="EMBL" id="BSFF01000003">
    <property type="protein sequence ID" value="GLK56235.1"/>
    <property type="molecule type" value="Genomic_DNA"/>
</dbReference>
<feature type="transmembrane region" description="Helical" evidence="1">
    <location>
        <begin position="47"/>
        <end position="67"/>
    </location>
</feature>
<feature type="transmembrane region" description="Helical" evidence="1">
    <location>
        <begin position="20"/>
        <end position="40"/>
    </location>
</feature>
<sequence>MTMELVALAYDGQARVWQHVVWVQSVLSFQAALSLLGLAFTGPRFRVAARVLVVAAFLSLSLFNPITGFEPTVPGRSDLLWNAFVFAPSLLAIASAGLALRDGAAGWARALLLVIAAVLFAGNALLVPGWVEAAN</sequence>
<dbReference type="Proteomes" id="UP001143400">
    <property type="component" value="Unassembled WGS sequence"/>
</dbReference>
<keyword evidence="1" id="KW-1133">Transmembrane helix</keyword>
<name>A0A9W6IW33_9HYPH</name>
<accession>A0A9W6IW33</accession>
<evidence type="ECO:0000256" key="1">
    <source>
        <dbReference type="SAM" id="Phobius"/>
    </source>
</evidence>
<keyword evidence="1" id="KW-0812">Transmembrane</keyword>
<reference evidence="2" key="1">
    <citation type="journal article" date="2014" name="Int. J. Syst. Evol. Microbiol.">
        <title>Complete genome sequence of Corynebacterium casei LMG S-19264T (=DSM 44701T), isolated from a smear-ripened cheese.</title>
        <authorList>
            <consortium name="US DOE Joint Genome Institute (JGI-PGF)"/>
            <person name="Walter F."/>
            <person name="Albersmeier A."/>
            <person name="Kalinowski J."/>
            <person name="Ruckert C."/>
        </authorList>
    </citation>
    <scope>NUCLEOTIDE SEQUENCE</scope>
    <source>
        <strain evidence="2">VKM B-1606</strain>
    </source>
</reference>
<proteinExistence type="predicted"/>
<dbReference type="AlphaFoldDB" id="A0A9W6IW33"/>
<feature type="transmembrane region" description="Helical" evidence="1">
    <location>
        <begin position="111"/>
        <end position="131"/>
    </location>
</feature>
<evidence type="ECO:0000313" key="2">
    <source>
        <dbReference type="EMBL" id="GLK56235.1"/>
    </source>
</evidence>
<organism evidence="2 3">
    <name type="scientific">Methylopila capsulata</name>
    <dbReference type="NCBI Taxonomy" id="61654"/>
    <lineage>
        <taxon>Bacteria</taxon>
        <taxon>Pseudomonadati</taxon>
        <taxon>Pseudomonadota</taxon>
        <taxon>Alphaproteobacteria</taxon>
        <taxon>Hyphomicrobiales</taxon>
        <taxon>Methylopilaceae</taxon>
        <taxon>Methylopila</taxon>
    </lineage>
</organism>
<comment type="caution">
    <text evidence="2">The sequence shown here is derived from an EMBL/GenBank/DDBJ whole genome shotgun (WGS) entry which is preliminary data.</text>
</comment>
<gene>
    <name evidence="2" type="ORF">GCM10008170_22540</name>
</gene>